<evidence type="ECO:0000313" key="2">
    <source>
        <dbReference type="Proteomes" id="UP000264217"/>
    </source>
</evidence>
<dbReference type="PANTHER" id="PTHR43434:SF19">
    <property type="entry name" value="PHOSPHONOACETALDEHYDE HYDROLASE"/>
    <property type="match status" value="1"/>
</dbReference>
<dbReference type="GO" id="GO:0006281">
    <property type="term" value="P:DNA repair"/>
    <property type="evidence" value="ECO:0007669"/>
    <property type="project" value="TreeGrafter"/>
</dbReference>
<dbReference type="GO" id="GO:0008967">
    <property type="term" value="F:phosphoglycolate phosphatase activity"/>
    <property type="evidence" value="ECO:0007669"/>
    <property type="project" value="TreeGrafter"/>
</dbReference>
<dbReference type="InterPro" id="IPR023198">
    <property type="entry name" value="PGP-like_dom2"/>
</dbReference>
<evidence type="ECO:0000313" key="1">
    <source>
        <dbReference type="EMBL" id="RFZ92713.1"/>
    </source>
</evidence>
<dbReference type="Proteomes" id="UP000264217">
    <property type="component" value="Unassembled WGS sequence"/>
</dbReference>
<dbReference type="SUPFAM" id="SSF56784">
    <property type="entry name" value="HAD-like"/>
    <property type="match status" value="1"/>
</dbReference>
<dbReference type="AlphaFoldDB" id="A0A372NTV6"/>
<keyword evidence="1" id="KW-0378">Hydrolase</keyword>
<dbReference type="Gene3D" id="3.40.50.1000">
    <property type="entry name" value="HAD superfamily/HAD-like"/>
    <property type="match status" value="1"/>
</dbReference>
<dbReference type="PANTHER" id="PTHR43434">
    <property type="entry name" value="PHOSPHOGLYCOLATE PHOSPHATASE"/>
    <property type="match status" value="1"/>
</dbReference>
<dbReference type="NCBIfam" id="TIGR01509">
    <property type="entry name" value="HAD-SF-IA-v3"/>
    <property type="match status" value="1"/>
</dbReference>
<reference evidence="1 2" key="1">
    <citation type="submission" date="2018-08" db="EMBL/GenBank/DDBJ databases">
        <title>Mucilaginibacter sp. MYSH2.</title>
        <authorList>
            <person name="Seo T."/>
        </authorList>
    </citation>
    <scope>NUCLEOTIDE SEQUENCE [LARGE SCALE GENOMIC DNA]</scope>
    <source>
        <strain evidence="1 2">MYSH2</strain>
    </source>
</reference>
<dbReference type="Gene3D" id="1.10.150.240">
    <property type="entry name" value="Putative phosphatase, domain 2"/>
    <property type="match status" value="1"/>
</dbReference>
<name>A0A372NTV6_9SPHI</name>
<dbReference type="NCBIfam" id="TIGR01549">
    <property type="entry name" value="HAD-SF-IA-v1"/>
    <property type="match status" value="1"/>
</dbReference>
<dbReference type="EMBL" id="QWDC01000002">
    <property type="protein sequence ID" value="RFZ92713.1"/>
    <property type="molecule type" value="Genomic_DNA"/>
</dbReference>
<keyword evidence="2" id="KW-1185">Reference proteome</keyword>
<gene>
    <name evidence="1" type="ORF">D0C36_15020</name>
</gene>
<accession>A0A372NTV6</accession>
<protein>
    <submittedName>
        <fullName evidence="1">HAD family hydrolase</fullName>
    </submittedName>
</protein>
<dbReference type="GO" id="GO:0005829">
    <property type="term" value="C:cytosol"/>
    <property type="evidence" value="ECO:0007669"/>
    <property type="project" value="TreeGrafter"/>
</dbReference>
<dbReference type="InterPro" id="IPR050155">
    <property type="entry name" value="HAD-like_hydrolase_sf"/>
</dbReference>
<sequence>MSIKLVVFDMAGTTVADESGVMDTFKASLAKYGYDVPLTEIGPLMGYEKRLAIKTMLDKHEPDVAKLTDELIDNIHQHFVDTLVNHYRNATDLEALPHAEETLLALRGQGIKVGLNTGFSRIIADSIINNLQWRERGLFDYMICSDEVAAGRPDPAMIHHIMAEAGITNPAEVAKVGDTEVDINEGKNVGCKYIIAVTTGAFTRQQLEPYSPTHIIDDVADVVAIVTETSNATA</sequence>
<dbReference type="OrthoDB" id="5504491at2"/>
<dbReference type="InterPro" id="IPR023214">
    <property type="entry name" value="HAD_sf"/>
</dbReference>
<dbReference type="SFLD" id="SFLDG01129">
    <property type="entry name" value="C1.5:_HAD__Beta-PGM__Phosphata"/>
    <property type="match status" value="1"/>
</dbReference>
<comment type="caution">
    <text evidence="1">The sequence shown here is derived from an EMBL/GenBank/DDBJ whole genome shotgun (WGS) entry which is preliminary data.</text>
</comment>
<dbReference type="SFLD" id="SFLDG01135">
    <property type="entry name" value="C1.5.6:_HAD__Beta-PGM__Phospha"/>
    <property type="match status" value="1"/>
</dbReference>
<dbReference type="Pfam" id="PF00702">
    <property type="entry name" value="Hydrolase"/>
    <property type="match status" value="1"/>
</dbReference>
<dbReference type="InterPro" id="IPR036412">
    <property type="entry name" value="HAD-like_sf"/>
</dbReference>
<organism evidence="1 2">
    <name type="scientific">Mucilaginibacter conchicola</name>
    <dbReference type="NCBI Taxonomy" id="2303333"/>
    <lineage>
        <taxon>Bacteria</taxon>
        <taxon>Pseudomonadati</taxon>
        <taxon>Bacteroidota</taxon>
        <taxon>Sphingobacteriia</taxon>
        <taxon>Sphingobacteriales</taxon>
        <taxon>Sphingobacteriaceae</taxon>
        <taxon>Mucilaginibacter</taxon>
    </lineage>
</organism>
<dbReference type="SFLD" id="SFLDS00003">
    <property type="entry name" value="Haloacid_Dehalogenase"/>
    <property type="match status" value="1"/>
</dbReference>
<dbReference type="RefSeq" id="WP_117392421.1">
    <property type="nucleotide sequence ID" value="NZ_QWDC01000002.1"/>
</dbReference>
<proteinExistence type="predicted"/>
<dbReference type="InterPro" id="IPR006439">
    <property type="entry name" value="HAD-SF_hydro_IA"/>
</dbReference>